<dbReference type="SUPFAM" id="SSF56784">
    <property type="entry name" value="HAD-like"/>
    <property type="match status" value="1"/>
</dbReference>
<proteinExistence type="predicted"/>
<evidence type="ECO:0000313" key="2">
    <source>
        <dbReference type="EMBL" id="RBQ19701.1"/>
    </source>
</evidence>
<dbReference type="InterPro" id="IPR036412">
    <property type="entry name" value="HAD-like_sf"/>
</dbReference>
<dbReference type="NCBIfam" id="TIGR01549">
    <property type="entry name" value="HAD-SF-IA-v1"/>
    <property type="match status" value="1"/>
</dbReference>
<dbReference type="GO" id="GO:0016787">
    <property type="term" value="F:hydrolase activity"/>
    <property type="evidence" value="ECO:0007669"/>
    <property type="project" value="UniProtKB-KW"/>
</dbReference>
<reference evidence="2 3" key="1">
    <citation type="submission" date="2018-06" db="EMBL/GenBank/DDBJ databases">
        <title>Sphaerisporangium craniellae sp. nov., isolated from a marine sponge in the South China Sea.</title>
        <authorList>
            <person name="Li L."/>
        </authorList>
    </citation>
    <scope>NUCLEOTIDE SEQUENCE [LARGE SCALE GENOMIC DNA]</scope>
    <source>
        <strain evidence="2 3">LHW63015</strain>
    </source>
</reference>
<accession>A0A366M0H1</accession>
<evidence type="ECO:0000256" key="1">
    <source>
        <dbReference type="ARBA" id="ARBA00022801"/>
    </source>
</evidence>
<sequence length="219" mass="23766">MREIRALVFDVGETLIDETRIWARWADRLGVPRLTLMGLIGGMAALGRSQTDALRLVRPDFDLTAESAAWRREDPTGLRENFDADDLYPDVRQALGALRDAGYQVVLAGNQPPQAAGALAAMDLPVDAIHTSAEWGVEKPEPAFFAKVASVVGREPAEILYVGDRLDNDVLPARAAGMRTALLRRGPWGFLHAARPEAAQADVVIGGLTELTALLHPRV</sequence>
<dbReference type="Pfam" id="PF00702">
    <property type="entry name" value="Hydrolase"/>
    <property type="match status" value="1"/>
</dbReference>
<dbReference type="AlphaFoldDB" id="A0A366M0H1"/>
<dbReference type="Gene3D" id="3.40.50.1000">
    <property type="entry name" value="HAD superfamily/HAD-like"/>
    <property type="match status" value="1"/>
</dbReference>
<name>A0A366M0H1_9ACTN</name>
<dbReference type="RefSeq" id="WP_113980968.1">
    <property type="nucleotide sequence ID" value="NZ_QMEY01000004.1"/>
</dbReference>
<keyword evidence="1" id="KW-0378">Hydrolase</keyword>
<dbReference type="PANTHER" id="PTHR43316:SF3">
    <property type="entry name" value="HALOACID DEHALOGENASE, TYPE II (AFU_ORTHOLOGUE AFUA_2G07750)-RELATED"/>
    <property type="match status" value="1"/>
</dbReference>
<dbReference type="EMBL" id="QMEY01000004">
    <property type="protein sequence ID" value="RBQ19701.1"/>
    <property type="molecule type" value="Genomic_DNA"/>
</dbReference>
<dbReference type="PRINTS" id="PR00413">
    <property type="entry name" value="HADHALOGNASE"/>
</dbReference>
<gene>
    <name evidence="2" type="ORF">DP939_13310</name>
</gene>
<dbReference type="Proteomes" id="UP000253303">
    <property type="component" value="Unassembled WGS sequence"/>
</dbReference>
<evidence type="ECO:0000313" key="3">
    <source>
        <dbReference type="Proteomes" id="UP000253303"/>
    </source>
</evidence>
<organism evidence="2 3">
    <name type="scientific">Spongiactinospora rosea</name>
    <dbReference type="NCBI Taxonomy" id="2248750"/>
    <lineage>
        <taxon>Bacteria</taxon>
        <taxon>Bacillati</taxon>
        <taxon>Actinomycetota</taxon>
        <taxon>Actinomycetes</taxon>
        <taxon>Streptosporangiales</taxon>
        <taxon>Streptosporangiaceae</taxon>
        <taxon>Spongiactinospora</taxon>
    </lineage>
</organism>
<dbReference type="OrthoDB" id="9810501at2"/>
<dbReference type="InterPro" id="IPR051540">
    <property type="entry name" value="S-2-haloacid_dehalogenase"/>
</dbReference>
<comment type="caution">
    <text evidence="2">The sequence shown here is derived from an EMBL/GenBank/DDBJ whole genome shotgun (WGS) entry which is preliminary data.</text>
</comment>
<protein>
    <submittedName>
        <fullName evidence="2">Haloacid dehalogenase</fullName>
    </submittedName>
</protein>
<dbReference type="InterPro" id="IPR023214">
    <property type="entry name" value="HAD_sf"/>
</dbReference>
<dbReference type="PANTHER" id="PTHR43316">
    <property type="entry name" value="HYDROLASE, HALOACID DELAHOGENASE-RELATED"/>
    <property type="match status" value="1"/>
</dbReference>
<dbReference type="SFLD" id="SFLDG01129">
    <property type="entry name" value="C1.5:_HAD__Beta-PGM__Phosphata"/>
    <property type="match status" value="1"/>
</dbReference>
<dbReference type="InterPro" id="IPR006439">
    <property type="entry name" value="HAD-SF_hydro_IA"/>
</dbReference>
<keyword evidence="3" id="KW-1185">Reference proteome</keyword>
<dbReference type="SFLD" id="SFLDS00003">
    <property type="entry name" value="Haloacid_Dehalogenase"/>
    <property type="match status" value="1"/>
</dbReference>